<evidence type="ECO:0000256" key="3">
    <source>
        <dbReference type="ARBA" id="ARBA00023052"/>
    </source>
</evidence>
<evidence type="ECO:0000313" key="6">
    <source>
        <dbReference type="Proteomes" id="UP000184203"/>
    </source>
</evidence>
<reference evidence="6" key="1">
    <citation type="submission" date="2016-11" db="EMBL/GenBank/DDBJ databases">
        <authorList>
            <person name="Varghese N."/>
            <person name="Submissions S."/>
        </authorList>
    </citation>
    <scope>NUCLEOTIDE SEQUENCE [LARGE SCALE GENOMIC DNA]</scope>
    <source>
        <strain evidence="6">DX253</strain>
    </source>
</reference>
<gene>
    <name evidence="5" type="ORF">SAMN05444342_3089</name>
</gene>
<dbReference type="SUPFAM" id="SSF52518">
    <property type="entry name" value="Thiamin diphosphate-binding fold (THDP-binding)"/>
    <property type="match status" value="1"/>
</dbReference>
<dbReference type="PANTHER" id="PTHR11516:SF60">
    <property type="entry name" value="PYRUVATE DEHYDROGENASE E1 COMPONENT SUBUNIT ALPHA"/>
    <property type="match status" value="1"/>
</dbReference>
<accession>A0A1M6Y198</accession>
<keyword evidence="5" id="KW-0670">Pyruvate</keyword>
<dbReference type="Pfam" id="PF00676">
    <property type="entry name" value="E1_dh"/>
    <property type="match status" value="1"/>
</dbReference>
<dbReference type="Gene3D" id="3.40.50.970">
    <property type="match status" value="1"/>
</dbReference>
<dbReference type="CDD" id="cd02000">
    <property type="entry name" value="TPP_E1_PDC_ADC_BCADC"/>
    <property type="match status" value="1"/>
</dbReference>
<evidence type="ECO:0000256" key="1">
    <source>
        <dbReference type="ARBA" id="ARBA00001964"/>
    </source>
</evidence>
<evidence type="ECO:0000259" key="4">
    <source>
        <dbReference type="Pfam" id="PF00676"/>
    </source>
</evidence>
<feature type="domain" description="Dehydrogenase E1 component" evidence="4">
    <location>
        <begin position="27"/>
        <end position="324"/>
    </location>
</feature>
<comment type="cofactor">
    <cofactor evidence="1">
        <name>thiamine diphosphate</name>
        <dbReference type="ChEBI" id="CHEBI:58937"/>
    </cofactor>
</comment>
<proteinExistence type="predicted"/>
<dbReference type="GO" id="GO:0006086">
    <property type="term" value="P:pyruvate decarboxylation to acetyl-CoA"/>
    <property type="evidence" value="ECO:0007669"/>
    <property type="project" value="TreeGrafter"/>
</dbReference>
<dbReference type="Proteomes" id="UP000184203">
    <property type="component" value="Unassembled WGS sequence"/>
</dbReference>
<dbReference type="PANTHER" id="PTHR11516">
    <property type="entry name" value="PYRUVATE DEHYDROGENASE E1 COMPONENT, ALPHA SUBUNIT BACTERIAL AND ORGANELLAR"/>
    <property type="match status" value="1"/>
</dbReference>
<keyword evidence="2" id="KW-0560">Oxidoreductase</keyword>
<dbReference type="InterPro" id="IPR029061">
    <property type="entry name" value="THDP-binding"/>
</dbReference>
<keyword evidence="3" id="KW-0786">Thiamine pyrophosphate</keyword>
<dbReference type="GO" id="GO:0004739">
    <property type="term" value="F:pyruvate dehydrogenase (acetyl-transferring) activity"/>
    <property type="evidence" value="ECO:0007669"/>
    <property type="project" value="TreeGrafter"/>
</dbReference>
<dbReference type="InterPro" id="IPR050642">
    <property type="entry name" value="PDH_E1_Alpha_Subunit"/>
</dbReference>
<keyword evidence="6" id="KW-1185">Reference proteome</keyword>
<sequence>MVDESCIAWAMVAINIETEDGQKEALRRMLTIRAFDTKAGELFGDGELPGFVHLYIGEEAVGVGACAALEEDDYITSTHRGHGHCIAKGLDLERMMAELYGKANGYCNGKGGSMHIADVDAGMLGANGIVGAGPPLATGAALTSQVKGEDTVALAFFGDGAVAQGQIHEAINLAATWNLPAVFLVENNQFGEGTPVEKQHNLQNLSETAEAYNIPGFTVDGMDVTAVFEAVKEARKRAVDREGPTFIEADTYRYRGHFEGDQQPYRTDEDIDLWKENDAIESFKERLIDAGTITESEFEEMEADISAQVEEAAKNAKEADYPDPNEAYDDMFNATVPEIDGFAQQMRTDGGEDR</sequence>
<evidence type="ECO:0000313" key="5">
    <source>
        <dbReference type="EMBL" id="SHL12021.1"/>
    </source>
</evidence>
<dbReference type="InterPro" id="IPR001017">
    <property type="entry name" value="DH_E1"/>
</dbReference>
<organism evidence="5 6">
    <name type="scientific">Haladaptatus paucihalophilus DX253</name>
    <dbReference type="NCBI Taxonomy" id="797209"/>
    <lineage>
        <taxon>Archaea</taxon>
        <taxon>Methanobacteriati</taxon>
        <taxon>Methanobacteriota</taxon>
        <taxon>Stenosarchaea group</taxon>
        <taxon>Halobacteria</taxon>
        <taxon>Halobacteriales</taxon>
        <taxon>Haladaptataceae</taxon>
        <taxon>Haladaptatus</taxon>
    </lineage>
</organism>
<evidence type="ECO:0000256" key="2">
    <source>
        <dbReference type="ARBA" id="ARBA00023002"/>
    </source>
</evidence>
<name>A0A1M6Y198_HALPU</name>
<dbReference type="EMBL" id="FRAN01000004">
    <property type="protein sequence ID" value="SHL12021.1"/>
    <property type="molecule type" value="Genomic_DNA"/>
</dbReference>
<dbReference type="AlphaFoldDB" id="A0A1M6Y198"/>
<protein>
    <submittedName>
        <fullName evidence="5">Pyruvate dehydrogenase E1 component alpha subunit</fullName>
    </submittedName>
</protein>